<sequence>MSAFPPIAGLRSFEAVARLGSVTRAATELHVTHSAISQQIKTLEQLTGVKLFIRHGRGLRLSEQGRLYALQIRQALNQINDATRLVQVLPRREELTIAGIPSFISHWLVPRLSGFRRQYPEITLRLVAGLEIGDLQQGTIDLAIRMGKGDWPAVSCRKMFSDQLLVVASPDFNDGQLPVTAEQIAASNIIFSMESWQSWSESAGLQSPVVPQGLCINDSNLVLEAVRCGQGIALERRSLVQELIRRGELVQLGDCVVAYPWDYWRVIPLSVAEKPALGLFCQWLDEQVEQWEAEFGIKAGVAEHHEVKSEDSATE</sequence>
<dbReference type="GO" id="GO:0006351">
    <property type="term" value="P:DNA-templated transcription"/>
    <property type="evidence" value="ECO:0007669"/>
    <property type="project" value="TreeGrafter"/>
</dbReference>
<evidence type="ECO:0000313" key="9">
    <source>
        <dbReference type="Proteomes" id="UP000195814"/>
    </source>
</evidence>
<dbReference type="GO" id="GO:0043565">
    <property type="term" value="F:sequence-specific DNA binding"/>
    <property type="evidence" value="ECO:0007669"/>
    <property type="project" value="TreeGrafter"/>
</dbReference>
<dbReference type="InterPro" id="IPR005119">
    <property type="entry name" value="LysR_subst-bd"/>
</dbReference>
<dbReference type="FunFam" id="1.10.10.10:FF:000038">
    <property type="entry name" value="Glycine cleavage system transcriptional activator"/>
    <property type="match status" value="1"/>
</dbReference>
<gene>
    <name evidence="6" type="ORF">A7K98_11495</name>
    <name evidence="7" type="ORF">A7K99_11495</name>
</gene>
<evidence type="ECO:0000313" key="6">
    <source>
        <dbReference type="EMBL" id="ARU94339.1"/>
    </source>
</evidence>
<proteinExistence type="inferred from homology"/>
<dbReference type="Gene3D" id="3.40.190.10">
    <property type="entry name" value="Periplasmic binding protein-like II"/>
    <property type="match status" value="2"/>
</dbReference>
<dbReference type="EMBL" id="CP015579">
    <property type="protein sequence ID" value="ARU94339.1"/>
    <property type="molecule type" value="Genomic_DNA"/>
</dbReference>
<dbReference type="InterPro" id="IPR058163">
    <property type="entry name" value="LysR-type_TF_proteobact-type"/>
</dbReference>
<dbReference type="RefSeq" id="WP_087488700.1">
    <property type="nucleotide sequence ID" value="NZ_CP015579.1"/>
</dbReference>
<dbReference type="KEGG" id="tci:A7K98_11495"/>
<dbReference type="Proteomes" id="UP000195729">
    <property type="component" value="Chromosome"/>
</dbReference>
<dbReference type="CDD" id="cd08432">
    <property type="entry name" value="PBP2_GcdR_TrpI_HvrB_AmpR_like"/>
    <property type="match status" value="1"/>
</dbReference>
<dbReference type="GO" id="GO:0003700">
    <property type="term" value="F:DNA-binding transcription factor activity"/>
    <property type="evidence" value="ECO:0007669"/>
    <property type="project" value="InterPro"/>
</dbReference>
<dbReference type="Gene3D" id="1.10.10.10">
    <property type="entry name" value="Winged helix-like DNA-binding domain superfamily/Winged helix DNA-binding domain"/>
    <property type="match status" value="1"/>
</dbReference>
<organism evidence="6 9">
    <name type="scientific">Tatumella citrea</name>
    <name type="common">Pantoea citrea</name>
    <dbReference type="NCBI Taxonomy" id="53336"/>
    <lineage>
        <taxon>Bacteria</taxon>
        <taxon>Pseudomonadati</taxon>
        <taxon>Pseudomonadota</taxon>
        <taxon>Gammaproteobacteria</taxon>
        <taxon>Enterobacterales</taxon>
        <taxon>Erwiniaceae</taxon>
        <taxon>Tatumella</taxon>
    </lineage>
</organism>
<evidence type="ECO:0000313" key="8">
    <source>
        <dbReference type="Proteomes" id="UP000195729"/>
    </source>
</evidence>
<dbReference type="AlphaFoldDB" id="A0A1Y0L9L5"/>
<dbReference type="PANTHER" id="PTHR30537:SF79">
    <property type="entry name" value="TRANSCRIPTIONAL REGULATOR-RELATED"/>
    <property type="match status" value="1"/>
</dbReference>
<dbReference type="EMBL" id="CP015581">
    <property type="protein sequence ID" value="ARU98379.1"/>
    <property type="molecule type" value="Genomic_DNA"/>
</dbReference>
<dbReference type="Proteomes" id="UP000195814">
    <property type="component" value="Chromosome"/>
</dbReference>
<evidence type="ECO:0000256" key="4">
    <source>
        <dbReference type="ARBA" id="ARBA00023163"/>
    </source>
</evidence>
<dbReference type="InterPro" id="IPR000847">
    <property type="entry name" value="LysR_HTH_N"/>
</dbReference>
<dbReference type="SUPFAM" id="SSF53850">
    <property type="entry name" value="Periplasmic binding protein-like II"/>
    <property type="match status" value="1"/>
</dbReference>
<keyword evidence="3" id="KW-0238">DNA-binding</keyword>
<keyword evidence="8" id="KW-1185">Reference proteome</keyword>
<comment type="similarity">
    <text evidence="1">Belongs to the LysR transcriptional regulatory family.</text>
</comment>
<dbReference type="PROSITE" id="PS50931">
    <property type="entry name" value="HTH_LYSR"/>
    <property type="match status" value="1"/>
</dbReference>
<evidence type="ECO:0000313" key="7">
    <source>
        <dbReference type="EMBL" id="ARU98379.1"/>
    </source>
</evidence>
<evidence type="ECO:0000259" key="5">
    <source>
        <dbReference type="PROSITE" id="PS50931"/>
    </source>
</evidence>
<dbReference type="OrthoDB" id="5526340at2"/>
<dbReference type="SUPFAM" id="SSF46785">
    <property type="entry name" value="Winged helix' DNA-binding domain"/>
    <property type="match status" value="1"/>
</dbReference>
<dbReference type="Pfam" id="PF03466">
    <property type="entry name" value="LysR_substrate"/>
    <property type="match status" value="1"/>
</dbReference>
<reference evidence="8 9" key="1">
    <citation type="submission" date="2016-05" db="EMBL/GenBank/DDBJ databases">
        <title>Complete genome sequence of two 2,5-diketo-D-glunonic acid producing strain Tatumella citrea.</title>
        <authorList>
            <person name="Duan C."/>
            <person name="Yang J."/>
            <person name="Yang S."/>
        </authorList>
    </citation>
    <scope>NUCLEOTIDE SEQUENCE [LARGE SCALE GENOMIC DNA]</scope>
    <source>
        <strain evidence="7 8">ATCC 39140</strain>
        <strain evidence="6 9">DSM 13699</strain>
    </source>
</reference>
<dbReference type="InterPro" id="IPR036388">
    <property type="entry name" value="WH-like_DNA-bd_sf"/>
</dbReference>
<name>A0A1Y0L9L5_TATCI</name>
<evidence type="ECO:0000256" key="2">
    <source>
        <dbReference type="ARBA" id="ARBA00023015"/>
    </source>
</evidence>
<evidence type="ECO:0000256" key="3">
    <source>
        <dbReference type="ARBA" id="ARBA00023125"/>
    </source>
</evidence>
<protein>
    <submittedName>
        <fullName evidence="6">Transcriptional regulator</fullName>
    </submittedName>
</protein>
<keyword evidence="4" id="KW-0804">Transcription</keyword>
<feature type="domain" description="HTH lysR-type" evidence="5">
    <location>
        <begin position="5"/>
        <end position="62"/>
    </location>
</feature>
<dbReference type="PANTHER" id="PTHR30537">
    <property type="entry name" value="HTH-TYPE TRANSCRIPTIONAL REGULATOR"/>
    <property type="match status" value="1"/>
</dbReference>
<keyword evidence="2" id="KW-0805">Transcription regulation</keyword>
<evidence type="ECO:0000256" key="1">
    <source>
        <dbReference type="ARBA" id="ARBA00009437"/>
    </source>
</evidence>
<dbReference type="PRINTS" id="PR00039">
    <property type="entry name" value="HTHLYSR"/>
</dbReference>
<dbReference type="Pfam" id="PF00126">
    <property type="entry name" value="HTH_1"/>
    <property type="match status" value="1"/>
</dbReference>
<dbReference type="InterPro" id="IPR036390">
    <property type="entry name" value="WH_DNA-bd_sf"/>
</dbReference>
<accession>A0A1Y0L9L5</accession>